<dbReference type="EMBL" id="JAATLK010000001">
    <property type="protein sequence ID" value="NIZ46849.1"/>
    <property type="molecule type" value="Genomic_DNA"/>
</dbReference>
<comment type="caution">
    <text evidence="1">The sequence shown here is derived from an EMBL/GenBank/DDBJ whole genome shotgun (WGS) entry which is preliminary data.</text>
</comment>
<dbReference type="Proteomes" id="UP000752013">
    <property type="component" value="Unassembled WGS sequence"/>
</dbReference>
<evidence type="ECO:0000313" key="2">
    <source>
        <dbReference type="Proteomes" id="UP000752013"/>
    </source>
</evidence>
<keyword evidence="2" id="KW-1185">Reference proteome</keyword>
<organism evidence="1 2">
    <name type="scientific">Entomospira nematocerorum</name>
    <dbReference type="NCBI Taxonomy" id="2719987"/>
    <lineage>
        <taxon>Bacteria</taxon>
        <taxon>Pseudomonadati</taxon>
        <taxon>Spirochaetota</taxon>
        <taxon>Spirochaetia</taxon>
        <taxon>Spirochaetales</taxon>
        <taxon>Spirochaetaceae</taxon>
        <taxon>Entomospira</taxon>
    </lineage>
</organism>
<proteinExistence type="predicted"/>
<accession>A0A968KU39</accession>
<evidence type="ECO:0000313" key="1">
    <source>
        <dbReference type="EMBL" id="NIZ46849.1"/>
    </source>
</evidence>
<dbReference type="RefSeq" id="WP_167703293.1">
    <property type="nucleotide sequence ID" value="NZ_CP118168.1"/>
</dbReference>
<gene>
    <name evidence="1" type="ORF">HCT46_02820</name>
</gene>
<sequence>MYYIHVILYGYKQLQQTDATLIKEIEEKMFTTILHHGGHFKEGYPYTIELPSIYQESGLVVVESAFDLRTILTSVRDKLIGFNLIITEEPDLQIGLYRLLNFITTDDQIWVDSASLSTLEMYVYSIDGGVIALATEIKANSWVVQSVQLERLYQAKIESILKKYRYGLHGQKLILFHGQYGEGKRYTIEQVIQKTLKGHIHKEFTFAKFDSHAESYDMIEPFRGLFSPLLVDSVRSILKAEEELLFSQLTGFMTYLTSKQIEYTLDRMSNDLLLFAKFYFRLYKNYCQEHQLPIWVFAYYTKNFQTHTRKILNHLLEILHNYGIMVIAVEESVRFFAPYEVEAYHIRSDSLYYCPDTGIQTSYLDGCVPVTAYESVLIEWLLSKSYTIESIQLENLVSNILKQMDTLLHRILFQIVLADGMLSLQDVIASLEIDPQGERLAYKRARILEKLRFITHRNEKPYIMFSFIVNISYQLMGSKAKEYTQAFYEYLIKEKLRVSAWFLVHILCKIDEIDRMLIHFDQHLNHLIDARRIDFHIYLQKNILIDKDVDRRQLAACKTIIHTAQLRALMLKNQYFAERELLVDDLPYVEPSSELFVNYYLLQKVRRDGIIYYKRDNAIDQLKKLAYAFQKSADHVGEALVNYELSYAMFQQGSIKQSLDFCDISLRLFETCHFLYGELLALTLRAIITFTYGQYSISMQYAKHGEDRAHKAGNHELWHVLRFLQSRVDIELGRYSDAQARIQADMIIAEQYNRSDISRVLDNWMLWTYILQQDFTMAKSYADQESSNLEMSYFLAHLYELQGQHEKMLEVLETTYQLHRTEYAISSEEVEWLDGFHIIEGRRYYNNSTKLVIRHLADELYIFAQSQCTELGKSERDEALERLRSACSLNIVQVEKPYDYILPYIYAKSIKNIDLEEFSIAINRSLRIALSYSNRIIDIETKKRYLSQNFWIQQIQKLKRDYNS</sequence>
<dbReference type="AlphaFoldDB" id="A0A968KU39"/>
<reference evidence="1" key="1">
    <citation type="submission" date="2020-03" db="EMBL/GenBank/DDBJ databases">
        <title>Spirochaetal bacteria isolated from arthropods constitute a novel genus Entomospira genus novum within the order Spirochaetales.</title>
        <authorList>
            <person name="Grana-Miraglia L."/>
            <person name="Sikutova S."/>
            <person name="Fingerle V."/>
            <person name="Sing A."/>
            <person name="Castillo-Ramirez S."/>
            <person name="Margos G."/>
            <person name="Rudolf I."/>
        </authorList>
    </citation>
    <scope>NUCLEOTIDE SEQUENCE</scope>
    <source>
        <strain evidence="1">BR208</strain>
    </source>
</reference>
<name>A0A968KU39_9SPIO</name>
<protein>
    <submittedName>
        <fullName evidence="1">Uncharacterized protein</fullName>
    </submittedName>
</protein>